<comment type="caution">
    <text evidence="3">The sequence shown here is derived from an EMBL/GenBank/DDBJ whole genome shotgun (WGS) entry which is preliminary data.</text>
</comment>
<dbReference type="AlphaFoldDB" id="A0A1M2V4Y5"/>
<sequence length="493" mass="55620">MLPFLALLLRIYRFVMHLVNRFLRSDNDAARTGRTSLAKRDRDSRRSKDLEDIINGQVEEIQAWKKRDRASQDIIKGLQEDLQASQAAHQASEERCHELDDYGQRMKKYAAQLERNGKATEGEKAELERALAQAQAERRDLTTLLDRRTAELKEAQTYLNKVDDVADSEVLALVQRINTQIFQTAAKISDDFLASYGTQKYSAIVKEAVARLEKSTTIGAELPLILSTSNHSADPILVQIALQVALATLAYHAASPWSTSFEKQTAFLHSIYAEMCKHELQSVFGRWRTMTLTYARALIPEKAQGASMPTSRMIDCVSDVLLACGADGSPEQVRDLVKQHYGKRLKQLATHVLDFRRIAGEQIVSRDLQVIVAWPPAPFDPTLMEDEWAETKKSASPASASAVGNILCTTHLGLIRQERRAEADKDSQDAEPMRKVVMLKPKVVLHSTLRELLPEPEPETGIDEEQRSRFSKHLVEMETIAGLRRLHLHQHEQ</sequence>
<evidence type="ECO:0000313" key="4">
    <source>
        <dbReference type="Proteomes" id="UP000184267"/>
    </source>
</evidence>
<evidence type="ECO:0000256" key="2">
    <source>
        <dbReference type="SAM" id="SignalP"/>
    </source>
</evidence>
<dbReference type="Proteomes" id="UP000184267">
    <property type="component" value="Unassembled WGS sequence"/>
</dbReference>
<gene>
    <name evidence="3" type="ORF">TRAPUB_6861</name>
</gene>
<reference evidence="3 4" key="1">
    <citation type="submission" date="2016-10" db="EMBL/GenBank/DDBJ databases">
        <title>Genome sequence of the basidiomycete white-rot fungus Trametes pubescens.</title>
        <authorList>
            <person name="Makela M.R."/>
            <person name="Granchi Z."/>
            <person name="Peng M."/>
            <person name="De Vries R.P."/>
            <person name="Grigoriev I."/>
            <person name="Riley R."/>
            <person name="Hilden K."/>
        </authorList>
    </citation>
    <scope>NUCLEOTIDE SEQUENCE [LARGE SCALE GENOMIC DNA]</scope>
    <source>
        <strain evidence="3 4">FBCC735</strain>
    </source>
</reference>
<evidence type="ECO:0000256" key="1">
    <source>
        <dbReference type="SAM" id="Coils"/>
    </source>
</evidence>
<feature type="chain" id="PRO_5012883142" evidence="2">
    <location>
        <begin position="18"/>
        <end position="493"/>
    </location>
</feature>
<dbReference type="OMA" id="NEDHASY"/>
<evidence type="ECO:0000313" key="3">
    <source>
        <dbReference type="EMBL" id="OJT02597.1"/>
    </source>
</evidence>
<keyword evidence="4" id="KW-1185">Reference proteome</keyword>
<proteinExistence type="predicted"/>
<keyword evidence="1" id="KW-0175">Coiled coil</keyword>
<dbReference type="EMBL" id="MNAD01001660">
    <property type="protein sequence ID" value="OJT02597.1"/>
    <property type="molecule type" value="Genomic_DNA"/>
</dbReference>
<protein>
    <submittedName>
        <fullName evidence="3">Uncharacterized protein</fullName>
    </submittedName>
</protein>
<feature type="signal peptide" evidence="2">
    <location>
        <begin position="1"/>
        <end position="17"/>
    </location>
</feature>
<keyword evidence="2" id="KW-0732">Signal</keyword>
<feature type="coiled-coil region" evidence="1">
    <location>
        <begin position="75"/>
        <end position="151"/>
    </location>
</feature>
<name>A0A1M2V4Y5_TRAPU</name>
<dbReference type="OrthoDB" id="3222645at2759"/>
<accession>A0A1M2V4Y5</accession>
<dbReference type="STRING" id="154538.A0A1M2V4Y5"/>
<organism evidence="3 4">
    <name type="scientific">Trametes pubescens</name>
    <name type="common">White-rot fungus</name>
    <dbReference type="NCBI Taxonomy" id="154538"/>
    <lineage>
        <taxon>Eukaryota</taxon>
        <taxon>Fungi</taxon>
        <taxon>Dikarya</taxon>
        <taxon>Basidiomycota</taxon>
        <taxon>Agaricomycotina</taxon>
        <taxon>Agaricomycetes</taxon>
        <taxon>Polyporales</taxon>
        <taxon>Polyporaceae</taxon>
        <taxon>Trametes</taxon>
    </lineage>
</organism>